<evidence type="ECO:0000313" key="2">
    <source>
        <dbReference type="Proteomes" id="UP001064048"/>
    </source>
</evidence>
<sequence>MRYISLALKLCTLALAVAGGGFWTGAGVGSRPKYRDEQTWIGGTIWSQTIINIGLIITNMVEDNLDLFVHAYFLGTGIVMFLITGVMLVYHEYKALKRARSQPDASAGQVQTRRVRKFDKTYFGIGVICLLGALFVLFDADGTARFQRILGDEVSDERARDDDGATTHSPHHINEFKRTINAQVELEKHQAFTV</sequence>
<reference evidence="1 2" key="1">
    <citation type="journal article" date="2022" name="Genome Biol. Evol.">
        <title>The Spruce Budworm Genome: Reconstructing the Evolutionary History of Antifreeze Proteins.</title>
        <authorList>
            <person name="Beliveau C."/>
            <person name="Gagne P."/>
            <person name="Picq S."/>
            <person name="Vernygora O."/>
            <person name="Keeling C.I."/>
            <person name="Pinkney K."/>
            <person name="Doucet D."/>
            <person name="Wen F."/>
            <person name="Johnston J.S."/>
            <person name="Maaroufi H."/>
            <person name="Boyle B."/>
            <person name="Laroche J."/>
            <person name="Dewar K."/>
            <person name="Juretic N."/>
            <person name="Blackburn G."/>
            <person name="Nisole A."/>
            <person name="Brunet B."/>
            <person name="Brandao M."/>
            <person name="Lumley L."/>
            <person name="Duan J."/>
            <person name="Quan G."/>
            <person name="Lucarotti C.J."/>
            <person name="Roe A.D."/>
            <person name="Sperling F.A.H."/>
            <person name="Levesque R.C."/>
            <person name="Cusson M."/>
        </authorList>
    </citation>
    <scope>NUCLEOTIDE SEQUENCE [LARGE SCALE GENOMIC DNA]</scope>
    <source>
        <strain evidence="1">Glfc:IPQL:Cfum</strain>
    </source>
</reference>
<keyword evidence="2" id="KW-1185">Reference proteome</keyword>
<gene>
    <name evidence="1" type="ORF">MSG28_006418</name>
</gene>
<organism evidence="1 2">
    <name type="scientific">Choristoneura fumiferana</name>
    <name type="common">Spruce budworm moth</name>
    <name type="synonym">Archips fumiferana</name>
    <dbReference type="NCBI Taxonomy" id="7141"/>
    <lineage>
        <taxon>Eukaryota</taxon>
        <taxon>Metazoa</taxon>
        <taxon>Ecdysozoa</taxon>
        <taxon>Arthropoda</taxon>
        <taxon>Hexapoda</taxon>
        <taxon>Insecta</taxon>
        <taxon>Pterygota</taxon>
        <taxon>Neoptera</taxon>
        <taxon>Endopterygota</taxon>
        <taxon>Lepidoptera</taxon>
        <taxon>Glossata</taxon>
        <taxon>Ditrysia</taxon>
        <taxon>Tortricoidea</taxon>
        <taxon>Tortricidae</taxon>
        <taxon>Tortricinae</taxon>
        <taxon>Choristoneura</taxon>
    </lineage>
</organism>
<name>A0ACC0JF17_CHOFU</name>
<proteinExistence type="predicted"/>
<comment type="caution">
    <text evidence="1">The sequence shown here is derived from an EMBL/GenBank/DDBJ whole genome shotgun (WGS) entry which is preliminary data.</text>
</comment>
<dbReference type="EMBL" id="CM046110">
    <property type="protein sequence ID" value="KAI8422639.1"/>
    <property type="molecule type" value="Genomic_DNA"/>
</dbReference>
<evidence type="ECO:0000313" key="1">
    <source>
        <dbReference type="EMBL" id="KAI8422639.1"/>
    </source>
</evidence>
<protein>
    <submittedName>
        <fullName evidence="1">Uncharacterized protein</fullName>
    </submittedName>
</protein>
<dbReference type="Proteomes" id="UP001064048">
    <property type="component" value="Chromosome 10"/>
</dbReference>
<accession>A0ACC0JF17</accession>